<protein>
    <submittedName>
        <fullName evidence="1">Uncharacterized protein</fullName>
    </submittedName>
</protein>
<organism evidence="1">
    <name type="scientific">marine sediment metagenome</name>
    <dbReference type="NCBI Taxonomy" id="412755"/>
    <lineage>
        <taxon>unclassified sequences</taxon>
        <taxon>metagenomes</taxon>
        <taxon>ecological metagenomes</taxon>
    </lineage>
</organism>
<dbReference type="EMBL" id="BARW01006094">
    <property type="protein sequence ID" value="GAI86184.1"/>
    <property type="molecule type" value="Genomic_DNA"/>
</dbReference>
<evidence type="ECO:0000313" key="1">
    <source>
        <dbReference type="EMBL" id="GAI86184.1"/>
    </source>
</evidence>
<comment type="caution">
    <text evidence="1">The sequence shown here is derived from an EMBL/GenBank/DDBJ whole genome shotgun (WGS) entry which is preliminary data.</text>
</comment>
<dbReference type="AlphaFoldDB" id="X1U1L5"/>
<dbReference type="PROSITE" id="PS51257">
    <property type="entry name" value="PROKAR_LIPOPROTEIN"/>
    <property type="match status" value="1"/>
</dbReference>
<sequence>MGKSNGLAIVALLIAIGGCGFGVYAVVILPDTIIEQVSEESVISQIWTVEQASFFLTSSSYGDMTDMDVTITVNAGETVYVMFNAQISNIPAGGAGWLTGGVRIMRDNVVIPGSERIFIFDSSAGIAVGMSITTHFIIENLAADTYELKVQATAQAQVGLDRVTDGLLIVYTYK</sequence>
<gene>
    <name evidence="1" type="ORF">S12H4_12770</name>
</gene>
<reference evidence="1" key="1">
    <citation type="journal article" date="2014" name="Front. Microbiol.">
        <title>High frequency of phylogenetically diverse reductive dehalogenase-homologous genes in deep subseafloor sedimentary metagenomes.</title>
        <authorList>
            <person name="Kawai M."/>
            <person name="Futagami T."/>
            <person name="Toyoda A."/>
            <person name="Takaki Y."/>
            <person name="Nishi S."/>
            <person name="Hori S."/>
            <person name="Arai W."/>
            <person name="Tsubouchi T."/>
            <person name="Morono Y."/>
            <person name="Uchiyama I."/>
            <person name="Ito T."/>
            <person name="Fujiyama A."/>
            <person name="Inagaki F."/>
            <person name="Takami H."/>
        </authorList>
    </citation>
    <scope>NUCLEOTIDE SEQUENCE</scope>
    <source>
        <strain evidence="1">Expedition CK06-06</strain>
    </source>
</reference>
<proteinExistence type="predicted"/>
<name>X1U1L5_9ZZZZ</name>
<accession>X1U1L5</accession>